<feature type="domain" description="NAD(P)-binding" evidence="1">
    <location>
        <begin position="15"/>
        <end position="329"/>
    </location>
</feature>
<dbReference type="SUPFAM" id="SSF51735">
    <property type="entry name" value="NAD(P)-binding Rossmann-fold domains"/>
    <property type="match status" value="1"/>
</dbReference>
<sequence>MKKLFNNVYEGKKVLLTGHTGFKGSWLTLWLKQLGAKVIGYSLEPPTKPSLFETLQLEKEIIHIIGDIRDEEKLKKVFKEYKPDIVIHMAAQPLVRYSYINPKETYEINVIGTLNVFEAVKETGSVKVVINVTSDKCYENKEWVYGYRENDPMGGYDPYSSSKSCAELLTSAYRNSFFNPKDYGKTHNVALASVRAGNVIGGGDWAEDRLIPDCIRALSKNKTIYIRNPQAIRPWQHVLEPLSGYLWLGALMWGNPAKYSEGWNFGPNDEDILTVEAIVKSVIKIWGEGNYEVNLDNRYHEAKLLKLDISKAHFFLKWKPVYNANIALKETIEWYKNYFSNPENIYDFTLKQIVKYVNSAKDKNLIWTK</sequence>
<accession>A0A5A8F2J4</accession>
<dbReference type="NCBIfam" id="TIGR02622">
    <property type="entry name" value="CDP_4_6_dhtase"/>
    <property type="match status" value="1"/>
</dbReference>
<dbReference type="InterPro" id="IPR013445">
    <property type="entry name" value="CDP_4_6_deHydtase"/>
</dbReference>
<gene>
    <name evidence="2" type="primary">rfbG</name>
    <name evidence="2" type="ORF">FHQ18_07735</name>
</gene>
<dbReference type="EMBL" id="VFJB01000006">
    <property type="protein sequence ID" value="KAA0257627.1"/>
    <property type="molecule type" value="Genomic_DNA"/>
</dbReference>
<comment type="caution">
    <text evidence="2">The sequence shown here is derived from an EMBL/GenBank/DDBJ whole genome shotgun (WGS) entry which is preliminary data.</text>
</comment>
<evidence type="ECO:0000259" key="1">
    <source>
        <dbReference type="Pfam" id="PF16363"/>
    </source>
</evidence>
<dbReference type="CDD" id="cd05252">
    <property type="entry name" value="CDP_GD_SDR_e"/>
    <property type="match status" value="1"/>
</dbReference>
<dbReference type="OrthoDB" id="9779041at2"/>
<reference evidence="2 3" key="1">
    <citation type="submission" date="2019-06" db="EMBL/GenBank/DDBJ databases">
        <title>Genomic insights into carbon and energy metabolism of Deferribacter autotrophicus revealed new metabolic traits in the phylum Deferribacteres.</title>
        <authorList>
            <person name="Slobodkin A.I."/>
            <person name="Slobodkina G.B."/>
            <person name="Allioux M."/>
            <person name="Alain K."/>
            <person name="Jebbar M."/>
            <person name="Shadrin V."/>
            <person name="Kublanov I.V."/>
            <person name="Toshchakov S.V."/>
            <person name="Bonch-Osmolovskaya E.A."/>
        </authorList>
    </citation>
    <scope>NUCLEOTIDE SEQUENCE [LARGE SCALE GENOMIC DNA]</scope>
    <source>
        <strain evidence="2 3">SL50</strain>
    </source>
</reference>
<evidence type="ECO:0000313" key="3">
    <source>
        <dbReference type="Proteomes" id="UP000322876"/>
    </source>
</evidence>
<dbReference type="Pfam" id="PF16363">
    <property type="entry name" value="GDP_Man_Dehyd"/>
    <property type="match status" value="1"/>
</dbReference>
<dbReference type="AlphaFoldDB" id="A0A5A8F2J4"/>
<dbReference type="Gene3D" id="3.40.50.720">
    <property type="entry name" value="NAD(P)-binding Rossmann-like Domain"/>
    <property type="match status" value="1"/>
</dbReference>
<dbReference type="EC" id="4.2.1.45" evidence="2"/>
<dbReference type="Proteomes" id="UP000322876">
    <property type="component" value="Unassembled WGS sequence"/>
</dbReference>
<proteinExistence type="predicted"/>
<keyword evidence="2" id="KW-0456">Lyase</keyword>
<organism evidence="2 3">
    <name type="scientific">Deferribacter autotrophicus</name>
    <dbReference type="NCBI Taxonomy" id="500465"/>
    <lineage>
        <taxon>Bacteria</taxon>
        <taxon>Pseudomonadati</taxon>
        <taxon>Deferribacterota</taxon>
        <taxon>Deferribacteres</taxon>
        <taxon>Deferribacterales</taxon>
        <taxon>Deferribacteraceae</taxon>
        <taxon>Deferribacter</taxon>
    </lineage>
</organism>
<keyword evidence="3" id="KW-1185">Reference proteome</keyword>
<dbReference type="RefSeq" id="WP_149266600.1">
    <property type="nucleotide sequence ID" value="NZ_VFJB01000006.1"/>
</dbReference>
<dbReference type="PANTHER" id="PTHR43000">
    <property type="entry name" value="DTDP-D-GLUCOSE 4,6-DEHYDRATASE-RELATED"/>
    <property type="match status" value="1"/>
</dbReference>
<name>A0A5A8F2J4_9BACT</name>
<dbReference type="InterPro" id="IPR016040">
    <property type="entry name" value="NAD(P)-bd_dom"/>
</dbReference>
<protein>
    <submittedName>
        <fullName evidence="2">CDP-glucose 4,6-dehydratase</fullName>
        <ecNumber evidence="2">4.2.1.45</ecNumber>
    </submittedName>
</protein>
<dbReference type="GO" id="GO:0047733">
    <property type="term" value="F:CDP-glucose 4,6-dehydratase activity"/>
    <property type="evidence" value="ECO:0007669"/>
    <property type="project" value="UniProtKB-EC"/>
</dbReference>
<dbReference type="InterPro" id="IPR036291">
    <property type="entry name" value="NAD(P)-bd_dom_sf"/>
</dbReference>
<evidence type="ECO:0000313" key="2">
    <source>
        <dbReference type="EMBL" id="KAA0257627.1"/>
    </source>
</evidence>
<dbReference type="Gene3D" id="3.90.25.10">
    <property type="entry name" value="UDP-galactose 4-epimerase, domain 1"/>
    <property type="match status" value="1"/>
</dbReference>